<organism evidence="7">
    <name type="scientific">Timema genevievae</name>
    <name type="common">Walking stick</name>
    <dbReference type="NCBI Taxonomy" id="629358"/>
    <lineage>
        <taxon>Eukaryota</taxon>
        <taxon>Metazoa</taxon>
        <taxon>Ecdysozoa</taxon>
        <taxon>Arthropoda</taxon>
        <taxon>Hexapoda</taxon>
        <taxon>Insecta</taxon>
        <taxon>Pterygota</taxon>
        <taxon>Neoptera</taxon>
        <taxon>Polyneoptera</taxon>
        <taxon>Phasmatodea</taxon>
        <taxon>Timematodea</taxon>
        <taxon>Timematoidea</taxon>
        <taxon>Timematidae</taxon>
        <taxon>Timema</taxon>
    </lineage>
</organism>
<dbReference type="Gene3D" id="2.40.70.10">
    <property type="entry name" value="Acid Proteases"/>
    <property type="match status" value="1"/>
</dbReference>
<keyword evidence="2" id="KW-0645">Protease</keyword>
<evidence type="ECO:0000259" key="6">
    <source>
        <dbReference type="PROSITE" id="PS50030"/>
    </source>
</evidence>
<accession>A0A7R9JS86</accession>
<evidence type="ECO:0000256" key="1">
    <source>
        <dbReference type="ARBA" id="ARBA00009136"/>
    </source>
</evidence>
<protein>
    <recommendedName>
        <fullName evidence="6">UBA domain-containing protein</fullName>
    </recommendedName>
</protein>
<dbReference type="SUPFAM" id="SSF50630">
    <property type="entry name" value="Acid proteases"/>
    <property type="match status" value="1"/>
</dbReference>
<dbReference type="CDD" id="cd05479">
    <property type="entry name" value="RP_DDI"/>
    <property type="match status" value="1"/>
</dbReference>
<dbReference type="FunFam" id="2.40.70.10:FF:000005">
    <property type="entry name" value="DNA damage inducible 1 homolog 2"/>
    <property type="match status" value="1"/>
</dbReference>
<evidence type="ECO:0000256" key="4">
    <source>
        <dbReference type="ARBA" id="ARBA00022801"/>
    </source>
</evidence>
<name>A0A7R9JS86_TIMGE</name>
<dbReference type="Pfam" id="PF09668">
    <property type="entry name" value="Asp_protease"/>
    <property type="match status" value="1"/>
</dbReference>
<evidence type="ECO:0000256" key="5">
    <source>
        <dbReference type="SAM" id="MobiDB-lite"/>
    </source>
</evidence>
<keyword evidence="4" id="KW-0378">Hydrolase</keyword>
<feature type="compositionally biased region" description="Low complexity" evidence="5">
    <location>
        <begin position="139"/>
        <end position="149"/>
    </location>
</feature>
<dbReference type="AlphaFoldDB" id="A0A7R9JS86"/>
<proteinExistence type="inferred from homology"/>
<feature type="compositionally biased region" description="Low complexity" evidence="5">
    <location>
        <begin position="432"/>
        <end position="443"/>
    </location>
</feature>
<evidence type="ECO:0000256" key="3">
    <source>
        <dbReference type="ARBA" id="ARBA00022750"/>
    </source>
</evidence>
<dbReference type="InterPro" id="IPR009060">
    <property type="entry name" value="UBA-like_sf"/>
</dbReference>
<dbReference type="InterPro" id="IPR021109">
    <property type="entry name" value="Peptidase_aspartic_dom_sf"/>
</dbReference>
<feature type="region of interest" description="Disordered" evidence="5">
    <location>
        <begin position="421"/>
        <end position="455"/>
    </location>
</feature>
<evidence type="ECO:0000313" key="7">
    <source>
        <dbReference type="EMBL" id="CAD7587832.1"/>
    </source>
</evidence>
<dbReference type="PROSITE" id="PS50030">
    <property type="entry name" value="UBA"/>
    <property type="match status" value="1"/>
</dbReference>
<dbReference type="Pfam" id="PF24669">
    <property type="entry name" value="Ddi2_HDD"/>
    <property type="match status" value="1"/>
</dbReference>
<dbReference type="Gene3D" id="1.10.8.10">
    <property type="entry name" value="DNA helicase RuvA subunit, C-terminal domain"/>
    <property type="match status" value="1"/>
</dbReference>
<gene>
    <name evidence="7" type="ORF">TGEB3V08_LOCUS1987</name>
</gene>
<dbReference type="EMBL" id="OE839600">
    <property type="protein sequence ID" value="CAD7587832.1"/>
    <property type="molecule type" value="Genomic_DNA"/>
</dbReference>
<reference evidence="7" key="1">
    <citation type="submission" date="2020-11" db="EMBL/GenBank/DDBJ databases">
        <authorList>
            <person name="Tran Van P."/>
        </authorList>
    </citation>
    <scope>NUCLEOTIDE SEQUENCE</scope>
</reference>
<evidence type="ECO:0000256" key="2">
    <source>
        <dbReference type="ARBA" id="ARBA00022670"/>
    </source>
</evidence>
<dbReference type="PANTHER" id="PTHR15397:SF3">
    <property type="entry name" value="DNA DAMAGE INDUCIBLE 1 HOMOLOG 2"/>
    <property type="match status" value="1"/>
</dbReference>
<dbReference type="SUPFAM" id="SSF46934">
    <property type="entry name" value="UBA-like"/>
    <property type="match status" value="1"/>
</dbReference>
<dbReference type="GO" id="GO:0006508">
    <property type="term" value="P:proteolysis"/>
    <property type="evidence" value="ECO:0007669"/>
    <property type="project" value="UniProtKB-KW"/>
</dbReference>
<dbReference type="InterPro" id="IPR057273">
    <property type="entry name" value="Ddi1/2_HDD"/>
</dbReference>
<feature type="domain" description="UBA" evidence="6">
    <location>
        <begin position="457"/>
        <end position="497"/>
    </location>
</feature>
<dbReference type="SUPFAM" id="SSF54236">
    <property type="entry name" value="Ubiquitin-like"/>
    <property type="match status" value="1"/>
</dbReference>
<comment type="similarity">
    <text evidence="1">Belongs to the DDI1 family.</text>
</comment>
<dbReference type="InterPro" id="IPR015940">
    <property type="entry name" value="UBA"/>
</dbReference>
<keyword evidence="3" id="KW-0064">Aspartyl protease</keyword>
<feature type="region of interest" description="Disordered" evidence="5">
    <location>
        <begin position="139"/>
        <end position="159"/>
    </location>
</feature>
<dbReference type="PANTHER" id="PTHR15397">
    <property type="entry name" value="SODIUM-GLUCOSE COTRANSPORTER REGULATORY PROTEIN -RELATED"/>
    <property type="match status" value="1"/>
</dbReference>
<dbReference type="GO" id="GO:0004190">
    <property type="term" value="F:aspartic-type endopeptidase activity"/>
    <property type="evidence" value="ECO:0007669"/>
    <property type="project" value="UniProtKB-KW"/>
</dbReference>
<dbReference type="InterPro" id="IPR019103">
    <property type="entry name" value="Peptidase_aspartic_DDI1-type"/>
</dbReference>
<dbReference type="InterPro" id="IPR029071">
    <property type="entry name" value="Ubiquitin-like_domsf"/>
</dbReference>
<sequence length="501" mass="55662">MTMQLAPDLGATRNTLARQGGHGRLSSLWMVVYWMGTDAILFFLCACLSQIRDPLHLLKGLQKTFPVIVESGFPAPEIMIAHNGMPLLDDKKSLKVLGIRDGDVVILQHMLNSSSNTSVLSSNSGLQTLDFSGIQVPTSSSSQTFQGSGANATTSRTTLEQDPKIIRDMFLANPDQLALLKQNNPRLADAFLTGNLDEFATVLKEQVEAKADRERQRIRMMNAHPFDTEAQRLIAEEIRQKNIEANMEAAMEFNPESFGTVVMLYINCRVNGFPVKAFIDSGAQTTIMSAACAERCHIMRLVDTRWAGVAKGVGVQKIIGRIHMVQIQIENDYLTTSFSVLEQQPMDMLLGLDMLKRHQASCKGRFVVDKKCEISLKKNVLHIGTTGTETPFLSERDLPDCARLSVQSEDELMNQSVREAEERDLARALQQSSRDSSGPSRSSIPRDPHNIVLPTDRFSESDVKELVSLGFTREQVIAELRRFKGDKTQATAALFAKSLKF</sequence>